<dbReference type="NCBIfam" id="TIGR00634">
    <property type="entry name" value="recN"/>
    <property type="match status" value="1"/>
</dbReference>
<dbReference type="SUPFAM" id="SSF52540">
    <property type="entry name" value="P-loop containing nucleoside triphosphate hydrolases"/>
    <property type="match status" value="1"/>
</dbReference>
<dbReference type="KEGG" id="cni:Calni_0278"/>
<dbReference type="GO" id="GO:0005524">
    <property type="term" value="F:ATP binding"/>
    <property type="evidence" value="ECO:0007669"/>
    <property type="project" value="UniProtKB-KW"/>
</dbReference>
<keyword evidence="6" id="KW-0067">ATP-binding</keyword>
<evidence type="ECO:0000256" key="7">
    <source>
        <dbReference type="ARBA" id="ARBA00023204"/>
    </source>
</evidence>
<evidence type="ECO:0000256" key="10">
    <source>
        <dbReference type="SAM" id="Coils"/>
    </source>
</evidence>
<keyword evidence="10" id="KW-0175">Coiled coil</keyword>
<dbReference type="InterPro" id="IPR004604">
    <property type="entry name" value="DNA_recomb/repair_RecN"/>
</dbReference>
<dbReference type="GO" id="GO:0043590">
    <property type="term" value="C:bacterial nucleoid"/>
    <property type="evidence" value="ECO:0007669"/>
    <property type="project" value="TreeGrafter"/>
</dbReference>
<evidence type="ECO:0000256" key="1">
    <source>
        <dbReference type="ARBA" id="ARBA00003618"/>
    </source>
</evidence>
<reference evidence="12 13" key="1">
    <citation type="journal article" date="2011" name="Stand. Genomic Sci.">
        <title>Complete genome sequence of Calditerrivibrio nitroreducens type strain (Yu37-1).</title>
        <authorList>
            <person name="Pitluck S."/>
            <person name="Sikorski J."/>
            <person name="Zeytun A."/>
            <person name="Lapidus A."/>
            <person name="Nolan M."/>
            <person name="Lucas S."/>
            <person name="Hammon N."/>
            <person name="Deshpande S."/>
            <person name="Cheng J.F."/>
            <person name="Tapia R."/>
            <person name="Han C."/>
            <person name="Goodwin L."/>
            <person name="Liolios K."/>
            <person name="Pagani I."/>
            <person name="Ivanova N."/>
            <person name="Mavromatis K."/>
            <person name="Pati A."/>
            <person name="Chen A."/>
            <person name="Palaniappan K."/>
            <person name="Hauser L."/>
            <person name="Chang Y.J."/>
            <person name="Jeffries C.D."/>
            <person name="Detter J.C."/>
            <person name="Brambilla E."/>
            <person name="Djao O.D."/>
            <person name="Rohde M."/>
            <person name="Spring S."/>
            <person name="Goker M."/>
            <person name="Woyke T."/>
            <person name="Bristow J."/>
            <person name="Eisen J.A."/>
            <person name="Markowitz V."/>
            <person name="Hugenholtz P."/>
            <person name="Kyrpides N.C."/>
            <person name="Klenk H.P."/>
            <person name="Land M."/>
        </authorList>
    </citation>
    <scope>NUCLEOTIDE SEQUENCE [LARGE SCALE GENOMIC DNA]</scope>
    <source>
        <strain evidence="13">DSM 19672 / NBRC 101217 / Yu37-1</strain>
    </source>
</reference>
<dbReference type="HOGENOM" id="CLU_018297_3_1_0"/>
<evidence type="ECO:0000256" key="6">
    <source>
        <dbReference type="ARBA" id="ARBA00022840"/>
    </source>
</evidence>
<feature type="coiled-coil region" evidence="10">
    <location>
        <begin position="280"/>
        <end position="359"/>
    </location>
</feature>
<feature type="domain" description="RecF/RecN/SMC N-terminal" evidence="11">
    <location>
        <begin position="2"/>
        <end position="504"/>
    </location>
</feature>
<dbReference type="AlphaFoldDB" id="E4TJM9"/>
<dbReference type="InterPro" id="IPR027417">
    <property type="entry name" value="P-loop_NTPase"/>
</dbReference>
<protein>
    <recommendedName>
        <fullName evidence="3 9">DNA repair protein RecN</fullName>
    </recommendedName>
    <alternativeName>
        <fullName evidence="8 9">Recombination protein N</fullName>
    </alternativeName>
</protein>
<comment type="similarity">
    <text evidence="2 9">Belongs to the RecN family.</text>
</comment>
<keyword evidence="4" id="KW-0547">Nucleotide-binding</keyword>
<dbReference type="InterPro" id="IPR003395">
    <property type="entry name" value="RecF/RecN/SMC_N"/>
</dbReference>
<proteinExistence type="inferred from homology"/>
<accession>E4TJM9</accession>
<evidence type="ECO:0000256" key="4">
    <source>
        <dbReference type="ARBA" id="ARBA00022741"/>
    </source>
</evidence>
<evidence type="ECO:0000256" key="9">
    <source>
        <dbReference type="PIRNR" id="PIRNR003128"/>
    </source>
</evidence>
<dbReference type="PANTHER" id="PTHR11059:SF0">
    <property type="entry name" value="DNA REPAIR PROTEIN RECN"/>
    <property type="match status" value="1"/>
</dbReference>
<gene>
    <name evidence="12" type="ordered locus">Calni_0278</name>
</gene>
<dbReference type="CDD" id="cd03241">
    <property type="entry name" value="ABC_RecN"/>
    <property type="match status" value="1"/>
</dbReference>
<dbReference type="Gene3D" id="3.40.50.300">
    <property type="entry name" value="P-loop containing nucleotide triphosphate hydrolases"/>
    <property type="match status" value="2"/>
</dbReference>
<feature type="coiled-coil region" evidence="10">
    <location>
        <begin position="163"/>
        <end position="197"/>
    </location>
</feature>
<keyword evidence="5 9" id="KW-0227">DNA damage</keyword>
<dbReference type="Proteomes" id="UP000007039">
    <property type="component" value="Chromosome"/>
</dbReference>
<dbReference type="Pfam" id="PF02463">
    <property type="entry name" value="SMC_N"/>
    <property type="match status" value="1"/>
</dbReference>
<dbReference type="EMBL" id="CP002347">
    <property type="protein sequence ID" value="ADR18191.1"/>
    <property type="molecule type" value="Genomic_DNA"/>
</dbReference>
<evidence type="ECO:0000256" key="3">
    <source>
        <dbReference type="ARBA" id="ARBA00021315"/>
    </source>
</evidence>
<keyword evidence="7 9" id="KW-0234">DNA repair</keyword>
<name>E4TJM9_CALNY</name>
<dbReference type="eggNOG" id="COG0497">
    <property type="taxonomic scope" value="Bacteria"/>
</dbReference>
<dbReference type="PANTHER" id="PTHR11059">
    <property type="entry name" value="DNA REPAIR PROTEIN RECN"/>
    <property type="match status" value="1"/>
</dbReference>
<evidence type="ECO:0000259" key="11">
    <source>
        <dbReference type="Pfam" id="PF02463"/>
    </source>
</evidence>
<dbReference type="PIRSF" id="PIRSF003128">
    <property type="entry name" value="RecN"/>
    <property type="match status" value="1"/>
</dbReference>
<evidence type="ECO:0000256" key="8">
    <source>
        <dbReference type="ARBA" id="ARBA00033408"/>
    </source>
</evidence>
<dbReference type="OrthoDB" id="9806954at2"/>
<dbReference type="GO" id="GO:0009432">
    <property type="term" value="P:SOS response"/>
    <property type="evidence" value="ECO:0007669"/>
    <property type="project" value="TreeGrafter"/>
</dbReference>
<evidence type="ECO:0000256" key="5">
    <source>
        <dbReference type="ARBA" id="ARBA00022763"/>
    </source>
</evidence>
<dbReference type="GO" id="GO:0006310">
    <property type="term" value="P:DNA recombination"/>
    <property type="evidence" value="ECO:0007669"/>
    <property type="project" value="InterPro"/>
</dbReference>
<evidence type="ECO:0000313" key="13">
    <source>
        <dbReference type="Proteomes" id="UP000007039"/>
    </source>
</evidence>
<comment type="function">
    <text evidence="1 9">May be involved in recombinational repair of damaged DNA.</text>
</comment>
<evidence type="ECO:0000256" key="2">
    <source>
        <dbReference type="ARBA" id="ARBA00009441"/>
    </source>
</evidence>
<keyword evidence="13" id="KW-1185">Reference proteome</keyword>
<dbReference type="STRING" id="768670.Calni_0278"/>
<sequence>MLKFLSVQNFSVIEDIEIEFSDGLNIFTGETGAGKTVIINAVKILVGEKLSRAFFRDETKPIKIQGIFSIKRELMAEDLLSEFEIDDEVIIRREFDLQGKNRILVNGNVATQKQLQALTENFLDIHGQHEHQLLLNPKNHLSFVDMLIDNKFKVDYLEKFKRYKQIENDIKRLTGNIQEMEREREYLEFQVEEIESLKVDPEKDKDLENRISVLTNIDKIKNALTRSLNCLNGDEINIENLLTVVSREISSIVKYSDELKAVGNKVDSIFYEIQDITGTIEEMLEKYEFDESEMNTLIERKDRIDRVCKKYNKKMEELPVYLSEIKRRLEEIELRDERIEELTKEQALLEKQLETLRGNLNAERGKVSKLLSDRITKILKDLELKNAVFRVKIEDLKRFDEKGGVDLEFFISTNIGFEPGPLSKIASGGEISRVMLALKEAFSEVDIVDTLIFDEIDTGISGITAKKVAEKLKKISENKQVIVITHLPVVAAMGDRHFHLTKIDEGGKTKTMIKSLDEGERKFVLASMVAGEVTENSLKQAEELLRR</sequence>
<dbReference type="RefSeq" id="WP_013450408.1">
    <property type="nucleotide sequence ID" value="NC_014758.1"/>
</dbReference>
<dbReference type="GO" id="GO:0006281">
    <property type="term" value="P:DNA repair"/>
    <property type="evidence" value="ECO:0007669"/>
    <property type="project" value="UniProtKB-KW"/>
</dbReference>
<organism evidence="12 13">
    <name type="scientific">Calditerrivibrio nitroreducens (strain DSM 19672 / NBRC 101217 / Yu37-1)</name>
    <dbReference type="NCBI Taxonomy" id="768670"/>
    <lineage>
        <taxon>Bacteria</taxon>
        <taxon>Pseudomonadati</taxon>
        <taxon>Deferribacterota</taxon>
        <taxon>Deferribacteres</taxon>
        <taxon>Deferribacterales</taxon>
        <taxon>Calditerrivibrionaceae</taxon>
    </lineage>
</organism>
<evidence type="ECO:0000313" key="12">
    <source>
        <dbReference type="EMBL" id="ADR18191.1"/>
    </source>
</evidence>